<protein>
    <recommendedName>
        <fullName evidence="1">Amidohydrolase 3 domain-containing protein</fullName>
    </recommendedName>
</protein>
<sequence>MAVMAGLALLSASACRGSDDRPAPDLVLHGGQILTMDDDATTVQAVAVADGKVTAVGSEVDVLALADDGTRVVDLDGRTVIPGVVETHTHLMQEIAPDRAAMLEGQTELLAAGITTAGMPTVLPNQLGAFESLAADDELRVRTVLYLSWNDNCGEVVGEAWTFAQEFGVDLDRPLSIGGVKVFADGGSCGAPAVSFEYRDDAPREMKDNGWVGHGDLFASADQIADVVRRTDAAGGAVVVHAIGDVAIDTALDGYENAGELTQAHRIDHNSLAALLPRRSLARYAELGLAAAVQLMPWSNGCDPTVATEGWISTMPPVAIARVEDWPALLAANPGLTWAWHGDGPWIPGNPLQQAYAIVTGGYANPDGSVCHPELWASRKTLPVLDALRLLTSDAAAAMGLSEDVGSLTPSRHADLLVLTADPLDPDPEVGLATNRPLATIIGGEVAHCVAEGCTLFEE</sequence>
<keyword evidence="3" id="KW-1185">Reference proteome</keyword>
<evidence type="ECO:0000313" key="3">
    <source>
        <dbReference type="Proteomes" id="UP000246018"/>
    </source>
</evidence>
<organism evidence="2 3">
    <name type="scientific">Nocardioides gansuensis</name>
    <dbReference type="NCBI Taxonomy" id="2138300"/>
    <lineage>
        <taxon>Bacteria</taxon>
        <taxon>Bacillati</taxon>
        <taxon>Actinomycetota</taxon>
        <taxon>Actinomycetes</taxon>
        <taxon>Propionibacteriales</taxon>
        <taxon>Nocardioidaceae</taxon>
        <taxon>Nocardioides</taxon>
    </lineage>
</organism>
<dbReference type="Pfam" id="PF07969">
    <property type="entry name" value="Amidohydro_3"/>
    <property type="match status" value="1"/>
</dbReference>
<proteinExistence type="predicted"/>
<dbReference type="SUPFAM" id="SSF51338">
    <property type="entry name" value="Composite domain of metallo-dependent hydrolases"/>
    <property type="match status" value="1"/>
</dbReference>
<evidence type="ECO:0000313" key="2">
    <source>
        <dbReference type="EMBL" id="PVG82013.1"/>
    </source>
</evidence>
<dbReference type="GO" id="GO:0016810">
    <property type="term" value="F:hydrolase activity, acting on carbon-nitrogen (but not peptide) bonds"/>
    <property type="evidence" value="ECO:0007669"/>
    <property type="project" value="InterPro"/>
</dbReference>
<gene>
    <name evidence="2" type="ORF">DDE18_15105</name>
</gene>
<feature type="domain" description="Amidohydrolase 3" evidence="1">
    <location>
        <begin position="100"/>
        <end position="447"/>
    </location>
</feature>
<dbReference type="EMBL" id="QDGZ01000006">
    <property type="protein sequence ID" value="PVG82013.1"/>
    <property type="molecule type" value="Genomic_DNA"/>
</dbReference>
<dbReference type="Gene3D" id="3.20.20.140">
    <property type="entry name" value="Metal-dependent hydrolases"/>
    <property type="match status" value="1"/>
</dbReference>
<dbReference type="PANTHER" id="PTHR22642:SF2">
    <property type="entry name" value="PROTEIN LONG AFTER FAR-RED 3"/>
    <property type="match status" value="1"/>
</dbReference>
<comment type="caution">
    <text evidence="2">The sequence shown here is derived from an EMBL/GenBank/DDBJ whole genome shotgun (WGS) entry which is preliminary data.</text>
</comment>
<dbReference type="Proteomes" id="UP000246018">
    <property type="component" value="Unassembled WGS sequence"/>
</dbReference>
<dbReference type="SUPFAM" id="SSF51556">
    <property type="entry name" value="Metallo-dependent hydrolases"/>
    <property type="match status" value="1"/>
</dbReference>
<accession>A0A2T8F8K0</accession>
<dbReference type="InterPro" id="IPR011059">
    <property type="entry name" value="Metal-dep_hydrolase_composite"/>
</dbReference>
<reference evidence="2 3" key="1">
    <citation type="submission" date="2018-04" db="EMBL/GenBank/DDBJ databases">
        <title>Genome of Nocardioides gansuensis WSJ-1.</title>
        <authorList>
            <person name="Wu S."/>
            <person name="Wang G."/>
        </authorList>
    </citation>
    <scope>NUCLEOTIDE SEQUENCE [LARGE SCALE GENOMIC DNA]</scope>
    <source>
        <strain evidence="2 3">WSJ-1</strain>
    </source>
</reference>
<evidence type="ECO:0000259" key="1">
    <source>
        <dbReference type="Pfam" id="PF07969"/>
    </source>
</evidence>
<dbReference type="PANTHER" id="PTHR22642">
    <property type="entry name" value="IMIDAZOLONEPROPIONASE"/>
    <property type="match status" value="1"/>
</dbReference>
<dbReference type="InterPro" id="IPR032466">
    <property type="entry name" value="Metal_Hydrolase"/>
</dbReference>
<dbReference type="InterPro" id="IPR013108">
    <property type="entry name" value="Amidohydro_3"/>
</dbReference>
<dbReference type="AlphaFoldDB" id="A0A2T8F8K0"/>
<name>A0A2T8F8K0_9ACTN</name>